<evidence type="ECO:0000256" key="1">
    <source>
        <dbReference type="SAM" id="MobiDB-lite"/>
    </source>
</evidence>
<name>A0A8D1UCF8_PIG</name>
<dbReference type="InterPro" id="IPR008984">
    <property type="entry name" value="SMAD_FHA_dom_sf"/>
</dbReference>
<evidence type="ECO:0000313" key="3">
    <source>
        <dbReference type="Proteomes" id="UP000694724"/>
    </source>
</evidence>
<dbReference type="SUPFAM" id="SSF49879">
    <property type="entry name" value="SMAD/FHA domain"/>
    <property type="match status" value="1"/>
</dbReference>
<accession>A0A8D1UCF8</accession>
<dbReference type="Ensembl" id="ENSSSCT00055054416.1">
    <property type="protein sequence ID" value="ENSSSCP00055043404.1"/>
    <property type="gene ID" value="ENSSSCG00055027530.1"/>
</dbReference>
<dbReference type="Gene3D" id="2.60.200.10">
    <property type="match status" value="1"/>
</dbReference>
<proteinExistence type="predicted"/>
<evidence type="ECO:0000313" key="2">
    <source>
        <dbReference type="Ensembl" id="ENSSSCP00055043404.1"/>
    </source>
</evidence>
<feature type="region of interest" description="Disordered" evidence="1">
    <location>
        <begin position="135"/>
        <end position="154"/>
    </location>
</feature>
<sequence length="257" mass="27532">APPWTCLLPAQIQTLNPTPPPYPLRWLLVPEEDECRLWPGKSWDGGDGPFTLSQSLSPSHGCCPCSKGQCEGITFHLGAEPSRGWWGQDTAWEAHKKVRPQSTTGGVVSSVGSLAATLGPEAGALHWTWALGKSSSPRDGHQLDGEVPEDEEGGTFNLGPFVADLIIFMEGSGPLASIHYGSVAGVMVPVPAVNQESPEGQGCSHVPQHLPDMAQLGGTSSLEHSMCLHIANSHPLFLTLGQYKAYLYQDLVKDMDF</sequence>
<protein>
    <submittedName>
        <fullName evidence="2">Uncharacterized protein</fullName>
    </submittedName>
</protein>
<dbReference type="AlphaFoldDB" id="A0A8D1UCF8"/>
<dbReference type="InterPro" id="IPR017855">
    <property type="entry name" value="SMAD-like_dom_sf"/>
</dbReference>
<dbReference type="Proteomes" id="UP000694724">
    <property type="component" value="Unplaced"/>
</dbReference>
<reference evidence="2" key="1">
    <citation type="submission" date="2025-08" db="UniProtKB">
        <authorList>
            <consortium name="Ensembl"/>
        </authorList>
    </citation>
    <scope>IDENTIFICATION</scope>
</reference>
<organism evidence="2 3">
    <name type="scientific">Sus scrofa</name>
    <name type="common">Pig</name>
    <dbReference type="NCBI Taxonomy" id="9823"/>
    <lineage>
        <taxon>Eukaryota</taxon>
        <taxon>Metazoa</taxon>
        <taxon>Chordata</taxon>
        <taxon>Craniata</taxon>
        <taxon>Vertebrata</taxon>
        <taxon>Euteleostomi</taxon>
        <taxon>Mammalia</taxon>
        <taxon>Eutheria</taxon>
        <taxon>Laurasiatheria</taxon>
        <taxon>Artiodactyla</taxon>
        <taxon>Suina</taxon>
        <taxon>Suidae</taxon>
        <taxon>Sus</taxon>
    </lineage>
</organism>